<evidence type="ECO:0000256" key="3">
    <source>
        <dbReference type="ARBA" id="ARBA00023002"/>
    </source>
</evidence>
<dbReference type="InterPro" id="IPR001117">
    <property type="entry name" value="Cu-oxidase_2nd"/>
</dbReference>
<evidence type="ECO:0000256" key="2">
    <source>
        <dbReference type="ARBA" id="ARBA00022723"/>
    </source>
</evidence>
<evidence type="ECO:0000313" key="12">
    <source>
        <dbReference type="Proteomes" id="UP000815677"/>
    </source>
</evidence>
<gene>
    <name evidence="11" type="ORF">MCHLO_06918</name>
</gene>
<dbReference type="InterPro" id="IPR008972">
    <property type="entry name" value="Cupredoxin"/>
</dbReference>
<dbReference type="PROSITE" id="PS00080">
    <property type="entry name" value="MULTICOPPER_OXIDASE2"/>
    <property type="match status" value="1"/>
</dbReference>
<keyword evidence="2" id="KW-0479">Metal-binding</keyword>
<dbReference type="PANTHER" id="PTHR11709">
    <property type="entry name" value="MULTI-COPPER OXIDASE"/>
    <property type="match status" value="1"/>
</dbReference>
<keyword evidence="7" id="KW-1133">Transmembrane helix</keyword>
<dbReference type="Pfam" id="PF07732">
    <property type="entry name" value="Cu-oxidase_3"/>
    <property type="match status" value="1"/>
</dbReference>
<evidence type="ECO:0000256" key="6">
    <source>
        <dbReference type="ARBA" id="ARBA00023180"/>
    </source>
</evidence>
<dbReference type="Pfam" id="PF07731">
    <property type="entry name" value="Cu-oxidase_2"/>
    <property type="match status" value="1"/>
</dbReference>
<keyword evidence="4" id="KW-0186">Copper</keyword>
<dbReference type="Gene3D" id="2.60.40.420">
    <property type="entry name" value="Cupredoxins - blue copper proteins"/>
    <property type="match status" value="3"/>
</dbReference>
<evidence type="ECO:0000256" key="1">
    <source>
        <dbReference type="ARBA" id="ARBA00010609"/>
    </source>
</evidence>
<dbReference type="Pfam" id="PF00394">
    <property type="entry name" value="Cu-oxidase"/>
    <property type="match status" value="1"/>
</dbReference>
<evidence type="ECO:0000313" key="11">
    <source>
        <dbReference type="EMBL" id="GAT49617.1"/>
    </source>
</evidence>
<dbReference type="EMBL" id="DF845689">
    <property type="protein sequence ID" value="GAT49617.1"/>
    <property type="molecule type" value="Genomic_DNA"/>
</dbReference>
<evidence type="ECO:0000259" key="8">
    <source>
        <dbReference type="Pfam" id="PF00394"/>
    </source>
</evidence>
<protein>
    <submittedName>
        <fullName evidence="11">Laccase I</fullName>
    </submittedName>
</protein>
<keyword evidence="6" id="KW-0325">Glycoprotein</keyword>
<evidence type="ECO:0000259" key="10">
    <source>
        <dbReference type="Pfam" id="PF07732"/>
    </source>
</evidence>
<evidence type="ECO:0000256" key="4">
    <source>
        <dbReference type="ARBA" id="ARBA00023008"/>
    </source>
</evidence>
<feature type="domain" description="Plastocyanin-like" evidence="10">
    <location>
        <begin position="171"/>
        <end position="291"/>
    </location>
</feature>
<accession>A0ABQ0LF16</accession>
<dbReference type="PROSITE" id="PS00079">
    <property type="entry name" value="MULTICOPPER_OXIDASE1"/>
    <property type="match status" value="2"/>
</dbReference>
<dbReference type="InterPro" id="IPR045087">
    <property type="entry name" value="Cu-oxidase_fam"/>
</dbReference>
<dbReference type="InterPro" id="IPR011706">
    <property type="entry name" value="Cu-oxidase_C"/>
</dbReference>
<dbReference type="InterPro" id="IPR033138">
    <property type="entry name" value="Cu_oxidase_CS"/>
</dbReference>
<proteinExistence type="inferred from homology"/>
<organism evidence="11 12">
    <name type="scientific">Mycena chlorophos</name>
    <name type="common">Agaric fungus</name>
    <name type="synonym">Agaricus chlorophos</name>
    <dbReference type="NCBI Taxonomy" id="658473"/>
    <lineage>
        <taxon>Eukaryota</taxon>
        <taxon>Fungi</taxon>
        <taxon>Dikarya</taxon>
        <taxon>Basidiomycota</taxon>
        <taxon>Agaricomycotina</taxon>
        <taxon>Agaricomycetes</taxon>
        <taxon>Agaricomycetidae</taxon>
        <taxon>Agaricales</taxon>
        <taxon>Marasmiineae</taxon>
        <taxon>Mycenaceae</taxon>
        <taxon>Mycena</taxon>
    </lineage>
</organism>
<keyword evidence="7" id="KW-0812">Transmembrane</keyword>
<keyword evidence="12" id="KW-1185">Reference proteome</keyword>
<dbReference type="SUPFAM" id="SSF49503">
    <property type="entry name" value="Cupredoxins"/>
    <property type="match status" value="3"/>
</dbReference>
<name>A0ABQ0LF16_MYCCL</name>
<comment type="similarity">
    <text evidence="1">Belongs to the multicopper oxidase family.</text>
</comment>
<dbReference type="InterPro" id="IPR002355">
    <property type="entry name" value="Cu_oxidase_Cu_BS"/>
</dbReference>
<keyword evidence="7" id="KW-0472">Membrane</keyword>
<dbReference type="Proteomes" id="UP000815677">
    <property type="component" value="Unassembled WGS sequence"/>
</dbReference>
<keyword evidence="3" id="KW-0560">Oxidoreductase</keyword>
<evidence type="ECO:0000256" key="5">
    <source>
        <dbReference type="ARBA" id="ARBA00023157"/>
    </source>
</evidence>
<dbReference type="CDD" id="cd13903">
    <property type="entry name" value="CuRO_3_Tv-LCC_like"/>
    <property type="match status" value="1"/>
</dbReference>
<evidence type="ECO:0000256" key="7">
    <source>
        <dbReference type="SAM" id="Phobius"/>
    </source>
</evidence>
<sequence>MCRRGQTVVYEEELVSIAQMLSLRFCDDRSSLRVVDVSGSVGLGDGDSWPRHMTCHSANVTNGTWLMILVCTSLGRRVRAAAPLFPRFRRPQFRLRHNSFKAIHFRLEFPDPNTITELRLPSQSNLRQSDTMRFFFLQIASPMHLLLYLCAFVAHAYAATIQSVGELQIVNKDIAPDGYSRSAVLVNGVFPGPLITTVKGSPQGLQLNVVDALTDSSMPTSTSIHWHGITQNGTNWEDGVSFVTQCPITPSHSFAYNFHTGNQAGTFWYHSHLSTQYCDGLRGPLVIYDPADPQKHLYDVDNESTVITLSDWYHFPSPAHPLITLFNSTLINGLGRYEGGPLTELAVVSVARNVRYRFRLVSMSCNPDWVFSIDGHQMTIIEVDGVNHKPLTVDSLDIFAGQRYSFVLTANQPVANYWIRANPTLAGSYTGFANGTNSAILRYVGAPVEEPTTTNTTSKLPLVETNLKPLVRTPVPGVPEPGKADVNLNLVIGLSPTLGYLINNATFTPPSVPVLLQILSGAQTAQDLLPPGAVYELPHNKVIEVSIPGGSVGAPHPFHLHGHNFFVVRFPGNSTYNYVDPPIRDVVNTGADASDLTTFRFVTDNNGPWFLHCHIDWHLDAGLAVVFAENTPAIQEEKPPADWEQLCPTYNATSKN</sequence>
<keyword evidence="5" id="KW-1015">Disulfide bond</keyword>
<evidence type="ECO:0000259" key="9">
    <source>
        <dbReference type="Pfam" id="PF07731"/>
    </source>
</evidence>
<dbReference type="PANTHER" id="PTHR11709:SF511">
    <property type="entry name" value="LACCASE"/>
    <property type="match status" value="1"/>
</dbReference>
<reference evidence="11" key="1">
    <citation type="submission" date="2014-09" db="EMBL/GenBank/DDBJ databases">
        <title>Genome sequence of the luminous mushroom Mycena chlorophos for searching fungal bioluminescence genes.</title>
        <authorList>
            <person name="Tanaka Y."/>
            <person name="Kasuga D."/>
            <person name="Oba Y."/>
            <person name="Hase S."/>
            <person name="Sato K."/>
            <person name="Oba Y."/>
            <person name="Sakakibara Y."/>
        </authorList>
    </citation>
    <scope>NUCLEOTIDE SEQUENCE</scope>
</reference>
<feature type="domain" description="Plastocyanin-like" evidence="9">
    <location>
        <begin position="508"/>
        <end position="630"/>
    </location>
</feature>
<feature type="domain" description="Plastocyanin-like" evidence="8">
    <location>
        <begin position="303"/>
        <end position="446"/>
    </location>
</feature>
<dbReference type="CDD" id="cd13856">
    <property type="entry name" value="CuRO_1_Tv-LCC_like"/>
    <property type="match status" value="1"/>
</dbReference>
<dbReference type="InterPro" id="IPR011707">
    <property type="entry name" value="Cu-oxidase-like_N"/>
</dbReference>
<feature type="transmembrane region" description="Helical" evidence="7">
    <location>
        <begin position="134"/>
        <end position="158"/>
    </location>
</feature>